<dbReference type="AlphaFoldDB" id="A0AAD8AF03"/>
<proteinExistence type="predicted"/>
<reference evidence="2" key="2">
    <citation type="submission" date="2023-05" db="EMBL/GenBank/DDBJ databases">
        <authorList>
            <person name="Fouks B."/>
        </authorList>
    </citation>
    <scope>NUCLEOTIDE SEQUENCE</scope>
    <source>
        <strain evidence="2">Stay&amp;Tobe</strain>
        <tissue evidence="2">Testes</tissue>
    </source>
</reference>
<evidence type="ECO:0000313" key="3">
    <source>
        <dbReference type="Proteomes" id="UP001233999"/>
    </source>
</evidence>
<feature type="non-terminal residue" evidence="2">
    <location>
        <position position="49"/>
    </location>
</feature>
<dbReference type="EMBL" id="JASPKZ010001584">
    <property type="protein sequence ID" value="KAJ9597802.1"/>
    <property type="molecule type" value="Genomic_DNA"/>
</dbReference>
<accession>A0AAD8AF03</accession>
<protein>
    <submittedName>
        <fullName evidence="2">Uncharacterized protein</fullName>
    </submittedName>
</protein>
<keyword evidence="1" id="KW-0472">Membrane</keyword>
<evidence type="ECO:0000256" key="1">
    <source>
        <dbReference type="SAM" id="Phobius"/>
    </source>
</evidence>
<gene>
    <name evidence="2" type="ORF">L9F63_011297</name>
</gene>
<comment type="caution">
    <text evidence="2">The sequence shown here is derived from an EMBL/GenBank/DDBJ whole genome shotgun (WGS) entry which is preliminary data.</text>
</comment>
<keyword evidence="1" id="KW-0812">Transmembrane</keyword>
<name>A0AAD8AF03_DIPPU</name>
<keyword evidence="3" id="KW-1185">Reference proteome</keyword>
<sequence>YIALITILLILMSAILVIMPMRSDIILWKRSPDKKKRHLQWRVLKGIVS</sequence>
<feature type="non-terminal residue" evidence="2">
    <location>
        <position position="1"/>
    </location>
</feature>
<feature type="transmembrane region" description="Helical" evidence="1">
    <location>
        <begin position="6"/>
        <end position="28"/>
    </location>
</feature>
<evidence type="ECO:0000313" key="2">
    <source>
        <dbReference type="EMBL" id="KAJ9597802.1"/>
    </source>
</evidence>
<reference evidence="2" key="1">
    <citation type="journal article" date="2023" name="IScience">
        <title>Live-bearing cockroach genome reveals convergent evolutionary mechanisms linked to viviparity in insects and beyond.</title>
        <authorList>
            <person name="Fouks B."/>
            <person name="Harrison M.C."/>
            <person name="Mikhailova A.A."/>
            <person name="Marchal E."/>
            <person name="English S."/>
            <person name="Carruthers M."/>
            <person name="Jennings E.C."/>
            <person name="Chiamaka E.L."/>
            <person name="Frigard R.A."/>
            <person name="Pippel M."/>
            <person name="Attardo G.M."/>
            <person name="Benoit J.B."/>
            <person name="Bornberg-Bauer E."/>
            <person name="Tobe S.S."/>
        </authorList>
    </citation>
    <scope>NUCLEOTIDE SEQUENCE</scope>
    <source>
        <strain evidence="2">Stay&amp;Tobe</strain>
    </source>
</reference>
<dbReference type="Proteomes" id="UP001233999">
    <property type="component" value="Unassembled WGS sequence"/>
</dbReference>
<organism evidence="2 3">
    <name type="scientific">Diploptera punctata</name>
    <name type="common">Pacific beetle cockroach</name>
    <dbReference type="NCBI Taxonomy" id="6984"/>
    <lineage>
        <taxon>Eukaryota</taxon>
        <taxon>Metazoa</taxon>
        <taxon>Ecdysozoa</taxon>
        <taxon>Arthropoda</taxon>
        <taxon>Hexapoda</taxon>
        <taxon>Insecta</taxon>
        <taxon>Pterygota</taxon>
        <taxon>Neoptera</taxon>
        <taxon>Polyneoptera</taxon>
        <taxon>Dictyoptera</taxon>
        <taxon>Blattodea</taxon>
        <taxon>Blaberoidea</taxon>
        <taxon>Blaberidae</taxon>
        <taxon>Diplopterinae</taxon>
        <taxon>Diploptera</taxon>
    </lineage>
</organism>
<keyword evidence="1" id="KW-1133">Transmembrane helix</keyword>